<comment type="caution">
    <text evidence="14">The sequence shown here is derived from an EMBL/GenBank/DDBJ whole genome shotgun (WGS) entry which is preliminary data.</text>
</comment>
<comment type="catalytic activity">
    <reaction evidence="1">
        <text>Hydrolyzes the link between N-acetylmuramoyl residues and L-amino acid residues in certain cell-wall glycopeptides.</text>
        <dbReference type="EC" id="3.5.1.28"/>
    </reaction>
</comment>
<protein>
    <recommendedName>
        <fullName evidence="11">1,6-anhydro-N-acetylmuramyl-L-alanine amidase AmpD</fullName>
        <ecNumber evidence="5">3.5.1.28</ecNumber>
    </recommendedName>
    <alternativeName>
        <fullName evidence="12">N-acetylmuramoyl-L-alanine amidase</fullName>
    </alternativeName>
</protein>
<dbReference type="SUPFAM" id="SSF55846">
    <property type="entry name" value="N-acetylmuramoyl-L-alanine amidase-like"/>
    <property type="match status" value="1"/>
</dbReference>
<keyword evidence="8" id="KW-0378">Hydrolase</keyword>
<evidence type="ECO:0000313" key="14">
    <source>
        <dbReference type="EMBL" id="GLR63422.1"/>
    </source>
</evidence>
<comment type="subcellular location">
    <subcellularLocation>
        <location evidence="3">Cytoplasm</location>
    </subcellularLocation>
</comment>
<evidence type="ECO:0000256" key="8">
    <source>
        <dbReference type="ARBA" id="ARBA00022801"/>
    </source>
</evidence>
<keyword evidence="7" id="KW-0479">Metal-binding</keyword>
<evidence type="ECO:0000256" key="10">
    <source>
        <dbReference type="ARBA" id="ARBA00023316"/>
    </source>
</evidence>
<dbReference type="SMART" id="SM00644">
    <property type="entry name" value="Ami_2"/>
    <property type="match status" value="1"/>
</dbReference>
<comment type="cofactor">
    <cofactor evidence="2">
        <name>Zn(2+)</name>
        <dbReference type="ChEBI" id="CHEBI:29105"/>
    </cofactor>
</comment>
<feature type="domain" description="N-acetylmuramoyl-L-alanine amidase" evidence="13">
    <location>
        <begin position="16"/>
        <end position="166"/>
    </location>
</feature>
<dbReference type="RefSeq" id="WP_027852011.1">
    <property type="nucleotide sequence ID" value="NZ_BSOR01000015.1"/>
</dbReference>
<keyword evidence="9" id="KW-0862">Zinc</keyword>
<dbReference type="NCBIfam" id="NF008758">
    <property type="entry name" value="PRK11789.1"/>
    <property type="match status" value="1"/>
</dbReference>
<evidence type="ECO:0000256" key="6">
    <source>
        <dbReference type="ARBA" id="ARBA00022490"/>
    </source>
</evidence>
<keyword evidence="10" id="KW-0961">Cell wall biogenesis/degradation</keyword>
<evidence type="ECO:0000313" key="15">
    <source>
        <dbReference type="Proteomes" id="UP001156682"/>
    </source>
</evidence>
<evidence type="ECO:0000256" key="5">
    <source>
        <dbReference type="ARBA" id="ARBA00011901"/>
    </source>
</evidence>
<dbReference type="Gene3D" id="3.40.80.10">
    <property type="entry name" value="Peptidoglycan recognition protein-like"/>
    <property type="match status" value="1"/>
</dbReference>
<dbReference type="PANTHER" id="PTHR30417:SF4">
    <property type="entry name" value="1,6-ANHYDRO-N-ACETYLMURAMYL-L-ALANINE AMIDASE AMPD"/>
    <property type="match status" value="1"/>
</dbReference>
<dbReference type="CDD" id="cd06583">
    <property type="entry name" value="PGRP"/>
    <property type="match status" value="1"/>
</dbReference>
<dbReference type="Pfam" id="PF01510">
    <property type="entry name" value="Amidase_2"/>
    <property type="match status" value="1"/>
</dbReference>
<dbReference type="PANTHER" id="PTHR30417">
    <property type="entry name" value="N-ACETYLMURAMOYL-L-ALANINE AMIDASE AMID"/>
    <property type="match status" value="1"/>
</dbReference>
<evidence type="ECO:0000256" key="4">
    <source>
        <dbReference type="ARBA" id="ARBA00007553"/>
    </source>
</evidence>
<evidence type="ECO:0000256" key="2">
    <source>
        <dbReference type="ARBA" id="ARBA00001947"/>
    </source>
</evidence>
<dbReference type="Proteomes" id="UP001156682">
    <property type="component" value="Unassembled WGS sequence"/>
</dbReference>
<dbReference type="InterPro" id="IPR002502">
    <property type="entry name" value="Amidase_domain"/>
</dbReference>
<comment type="similarity">
    <text evidence="4">Belongs to the N-acetylmuramoyl-L-alanine amidase 2 family.</text>
</comment>
<proteinExistence type="inferred from homology"/>
<evidence type="ECO:0000256" key="1">
    <source>
        <dbReference type="ARBA" id="ARBA00001561"/>
    </source>
</evidence>
<evidence type="ECO:0000256" key="12">
    <source>
        <dbReference type="ARBA" id="ARBA00042615"/>
    </source>
</evidence>
<evidence type="ECO:0000256" key="7">
    <source>
        <dbReference type="ARBA" id="ARBA00022723"/>
    </source>
</evidence>
<name>A0ABQ5ZVG2_9GAMM</name>
<accession>A0ABQ5ZVG2</accession>
<dbReference type="EC" id="3.5.1.28" evidence="5"/>
<dbReference type="InterPro" id="IPR051206">
    <property type="entry name" value="NAMLAA_amidase_2"/>
</dbReference>
<organism evidence="14 15">
    <name type="scientific">Marinospirillum insulare</name>
    <dbReference type="NCBI Taxonomy" id="217169"/>
    <lineage>
        <taxon>Bacteria</taxon>
        <taxon>Pseudomonadati</taxon>
        <taxon>Pseudomonadota</taxon>
        <taxon>Gammaproteobacteria</taxon>
        <taxon>Oceanospirillales</taxon>
        <taxon>Oceanospirillaceae</taxon>
        <taxon>Marinospirillum</taxon>
    </lineage>
</organism>
<keyword evidence="15" id="KW-1185">Reference proteome</keyword>
<evidence type="ECO:0000259" key="13">
    <source>
        <dbReference type="SMART" id="SM00644"/>
    </source>
</evidence>
<gene>
    <name evidence="14" type="primary">ampD</name>
    <name evidence="14" type="ORF">GCM10007878_08570</name>
</gene>
<evidence type="ECO:0000256" key="3">
    <source>
        <dbReference type="ARBA" id="ARBA00004496"/>
    </source>
</evidence>
<evidence type="ECO:0000256" key="11">
    <source>
        <dbReference type="ARBA" id="ARBA00039257"/>
    </source>
</evidence>
<sequence length="178" mass="20064">MQIKNHWLVEARACPSPFFNERPNNELSLLVIHNIALPPLTYGGRAIEQLFTGSLPLDEHPYFEGLEGIKVSAHLLIRRTGELVQFVAFDKRAWHAGVSNYAGRVECNDFSVGIELEGSDNQPYTEKQYQQLTLVTKALIDHYPLLTKDRICGHDAIAPGRKTDPGSAFNWLSYQQSL</sequence>
<evidence type="ECO:0000256" key="9">
    <source>
        <dbReference type="ARBA" id="ARBA00022833"/>
    </source>
</evidence>
<dbReference type="InterPro" id="IPR036505">
    <property type="entry name" value="Amidase/PGRP_sf"/>
</dbReference>
<dbReference type="EMBL" id="BSOR01000015">
    <property type="protein sequence ID" value="GLR63422.1"/>
    <property type="molecule type" value="Genomic_DNA"/>
</dbReference>
<keyword evidence="6" id="KW-0963">Cytoplasm</keyword>
<reference evidence="15" key="1">
    <citation type="journal article" date="2019" name="Int. J. Syst. Evol. Microbiol.">
        <title>The Global Catalogue of Microorganisms (GCM) 10K type strain sequencing project: providing services to taxonomists for standard genome sequencing and annotation.</title>
        <authorList>
            <consortium name="The Broad Institute Genomics Platform"/>
            <consortium name="The Broad Institute Genome Sequencing Center for Infectious Disease"/>
            <person name="Wu L."/>
            <person name="Ma J."/>
        </authorList>
    </citation>
    <scope>NUCLEOTIDE SEQUENCE [LARGE SCALE GENOMIC DNA]</scope>
    <source>
        <strain evidence="15">NBRC 100033</strain>
    </source>
</reference>